<reference evidence="2 3" key="1">
    <citation type="journal article" date="2015" name="Genome Announc.">
        <title>Expanding the biotechnology potential of lactobacilli through comparative genomics of 213 strains and associated genera.</title>
        <authorList>
            <person name="Sun Z."/>
            <person name="Harris H.M."/>
            <person name="McCann A."/>
            <person name="Guo C."/>
            <person name="Argimon S."/>
            <person name="Zhang W."/>
            <person name="Yang X."/>
            <person name="Jeffery I.B."/>
            <person name="Cooney J.C."/>
            <person name="Kagawa T.F."/>
            <person name="Liu W."/>
            <person name="Song Y."/>
            <person name="Salvetti E."/>
            <person name="Wrobel A."/>
            <person name="Rasinkangas P."/>
            <person name="Parkhill J."/>
            <person name="Rea M.C."/>
            <person name="O'Sullivan O."/>
            <person name="Ritari J."/>
            <person name="Douillard F.P."/>
            <person name="Paul Ross R."/>
            <person name="Yang R."/>
            <person name="Briner A.E."/>
            <person name="Felis G.E."/>
            <person name="de Vos W.M."/>
            <person name="Barrangou R."/>
            <person name="Klaenhammer T.R."/>
            <person name="Caufield P.W."/>
            <person name="Cui Y."/>
            <person name="Zhang H."/>
            <person name="O'Toole P.W."/>
        </authorList>
    </citation>
    <scope>NUCLEOTIDE SEQUENCE [LARGE SCALE GENOMIC DNA]</scope>
    <source>
        <strain evidence="2 3">DSM 18933</strain>
    </source>
</reference>
<keyword evidence="3" id="KW-1185">Reference proteome</keyword>
<evidence type="ECO:0000313" key="2">
    <source>
        <dbReference type="EMBL" id="KRM19978.1"/>
    </source>
</evidence>
<dbReference type="Proteomes" id="UP000051054">
    <property type="component" value="Unassembled WGS sequence"/>
</dbReference>
<feature type="transmembrane region" description="Helical" evidence="1">
    <location>
        <begin position="43"/>
        <end position="68"/>
    </location>
</feature>
<keyword evidence="1" id="KW-0812">Transmembrane</keyword>
<evidence type="ECO:0000313" key="3">
    <source>
        <dbReference type="Proteomes" id="UP000051054"/>
    </source>
</evidence>
<proteinExistence type="predicted"/>
<dbReference type="RefSeq" id="WP_025022189.1">
    <property type="nucleotide sequence ID" value="NZ_AZGD01000023.1"/>
</dbReference>
<feature type="transmembrane region" description="Helical" evidence="1">
    <location>
        <begin position="171"/>
        <end position="191"/>
    </location>
</feature>
<name>A0A0R1WQ05_9LACO</name>
<dbReference type="EMBL" id="AZGD01000023">
    <property type="protein sequence ID" value="KRM19978.1"/>
    <property type="molecule type" value="Genomic_DNA"/>
</dbReference>
<gene>
    <name evidence="2" type="ORF">FC40_GL001229</name>
</gene>
<protein>
    <submittedName>
        <fullName evidence="2">Uncharacterized protein</fullName>
    </submittedName>
</protein>
<feature type="transmembrane region" description="Helical" evidence="1">
    <location>
        <begin position="16"/>
        <end position="36"/>
    </location>
</feature>
<dbReference type="STRING" id="1423755.FC40_GL001229"/>
<feature type="transmembrane region" description="Helical" evidence="1">
    <location>
        <begin position="88"/>
        <end position="106"/>
    </location>
</feature>
<evidence type="ECO:0000256" key="1">
    <source>
        <dbReference type="SAM" id="Phobius"/>
    </source>
</evidence>
<sequence length="232" mass="26481">MEKKIKNELIYEYYDFTVKILGGLLLFKLIIFLLVVSKSPDKFASLAAGFLPSFPLATFLVLILIYLALLGNKKSEDKLIYWRAKVKALVFTLVYFLFFISAYEEVLNQAINGSPNHGLMKLLIVPSNVIYYLSEHLGEVAMRGLWWAWIISLALLFRSLMQSISSKNKRIVVIGLIILAIIIGIQFFQTWFGSFLVLSFVSKFGAMNQEILGIFLIVTLIFNVSLSYRLEK</sequence>
<keyword evidence="1" id="KW-1133">Transmembrane helix</keyword>
<dbReference type="PATRIC" id="fig|1423755.3.peg.1300"/>
<organism evidence="2 3">
    <name type="scientific">Ligilactobacillus hayakitensis DSM 18933 = JCM 14209</name>
    <dbReference type="NCBI Taxonomy" id="1423755"/>
    <lineage>
        <taxon>Bacteria</taxon>
        <taxon>Bacillati</taxon>
        <taxon>Bacillota</taxon>
        <taxon>Bacilli</taxon>
        <taxon>Lactobacillales</taxon>
        <taxon>Lactobacillaceae</taxon>
        <taxon>Ligilactobacillus</taxon>
    </lineage>
</organism>
<keyword evidence="1" id="KW-0472">Membrane</keyword>
<dbReference type="AlphaFoldDB" id="A0A0R1WQ05"/>
<feature type="transmembrane region" description="Helical" evidence="1">
    <location>
        <begin position="211"/>
        <end position="230"/>
    </location>
</feature>
<comment type="caution">
    <text evidence="2">The sequence shown here is derived from an EMBL/GenBank/DDBJ whole genome shotgun (WGS) entry which is preliminary data.</text>
</comment>
<accession>A0A0R1WQ05</accession>
<feature type="transmembrane region" description="Helical" evidence="1">
    <location>
        <begin position="140"/>
        <end position="159"/>
    </location>
</feature>